<dbReference type="EMBL" id="QJKB01000015">
    <property type="protein sequence ID" value="PXX37814.1"/>
    <property type="molecule type" value="Genomic_DNA"/>
</dbReference>
<dbReference type="AlphaFoldDB" id="A0A318IRM8"/>
<evidence type="ECO:0000313" key="4">
    <source>
        <dbReference type="Proteomes" id="UP000247792"/>
    </source>
</evidence>
<keyword evidence="1" id="KW-0732">Signal</keyword>
<gene>
    <name evidence="3" type="ORF">DFR42_11564</name>
</gene>
<reference evidence="3 4" key="1">
    <citation type="submission" date="2018-05" db="EMBL/GenBank/DDBJ databases">
        <title>Genomic Encyclopedia of Type Strains, Phase IV (KMG-IV): sequencing the most valuable type-strain genomes for metagenomic binning, comparative biology and taxonomic classification.</title>
        <authorList>
            <person name="Goeker M."/>
        </authorList>
    </citation>
    <scope>NUCLEOTIDE SEQUENCE [LARGE SCALE GENOMIC DNA]</scope>
    <source>
        <strain evidence="3 4">DSM 19792</strain>
    </source>
</reference>
<sequence length="182" mass="19843">MKLLPRLTLAFALAISITFISTMTMTNPATAATPAPIDFQSHYLTSAEDRLAIERLLNSYTTAVSTGDGKTFATLLLDEQVAFMAVRGVTDIASNDAAPDTRRYADFYQGVFASGRKLEQAFFNVKISQDGALAQVSLDFITQEAGTQKGGFGWKLLHLLKVNGQWKIASEFYTVRALPAAH</sequence>
<proteinExistence type="predicted"/>
<dbReference type="RefSeq" id="WP_110257937.1">
    <property type="nucleotide sequence ID" value="NZ_QJKB01000015.1"/>
</dbReference>
<accession>A0A318IRM8</accession>
<dbReference type="Pfam" id="PF13577">
    <property type="entry name" value="SnoaL_4"/>
    <property type="match status" value="1"/>
</dbReference>
<name>A0A318IRM8_9BURK</name>
<dbReference type="Gene3D" id="3.10.450.50">
    <property type="match status" value="1"/>
</dbReference>
<keyword evidence="4" id="KW-1185">Reference proteome</keyword>
<feature type="chain" id="PRO_5016420127" evidence="1">
    <location>
        <begin position="32"/>
        <end position="182"/>
    </location>
</feature>
<evidence type="ECO:0000313" key="3">
    <source>
        <dbReference type="EMBL" id="PXX37814.1"/>
    </source>
</evidence>
<feature type="domain" description="SnoaL-like" evidence="2">
    <location>
        <begin position="46"/>
        <end position="169"/>
    </location>
</feature>
<dbReference type="InterPro" id="IPR037401">
    <property type="entry name" value="SnoaL-like"/>
</dbReference>
<protein>
    <submittedName>
        <fullName evidence="3">SnoaL-like protein</fullName>
    </submittedName>
</protein>
<dbReference type="InterPro" id="IPR032710">
    <property type="entry name" value="NTF2-like_dom_sf"/>
</dbReference>
<organism evidence="3 4">
    <name type="scientific">Undibacterium pigrum</name>
    <dbReference type="NCBI Taxonomy" id="401470"/>
    <lineage>
        <taxon>Bacteria</taxon>
        <taxon>Pseudomonadati</taxon>
        <taxon>Pseudomonadota</taxon>
        <taxon>Betaproteobacteria</taxon>
        <taxon>Burkholderiales</taxon>
        <taxon>Oxalobacteraceae</taxon>
        <taxon>Undibacterium</taxon>
    </lineage>
</organism>
<evidence type="ECO:0000259" key="2">
    <source>
        <dbReference type="Pfam" id="PF13577"/>
    </source>
</evidence>
<comment type="caution">
    <text evidence="3">The sequence shown here is derived from an EMBL/GenBank/DDBJ whole genome shotgun (WGS) entry which is preliminary data.</text>
</comment>
<dbReference type="Proteomes" id="UP000247792">
    <property type="component" value="Unassembled WGS sequence"/>
</dbReference>
<evidence type="ECO:0000256" key="1">
    <source>
        <dbReference type="SAM" id="SignalP"/>
    </source>
</evidence>
<dbReference type="SUPFAM" id="SSF54427">
    <property type="entry name" value="NTF2-like"/>
    <property type="match status" value="1"/>
</dbReference>
<feature type="signal peptide" evidence="1">
    <location>
        <begin position="1"/>
        <end position="31"/>
    </location>
</feature>
<dbReference type="OrthoDB" id="118519at2"/>